<evidence type="ECO:0008006" key="4">
    <source>
        <dbReference type="Google" id="ProtNLM"/>
    </source>
</evidence>
<keyword evidence="3" id="KW-1185">Reference proteome</keyword>
<accession>A0A840U4B0</accession>
<organism evidence="2 3">
    <name type="scientific">Marinobacter oulmenensis</name>
    <dbReference type="NCBI Taxonomy" id="643747"/>
    <lineage>
        <taxon>Bacteria</taxon>
        <taxon>Pseudomonadati</taxon>
        <taxon>Pseudomonadota</taxon>
        <taxon>Gammaproteobacteria</taxon>
        <taxon>Pseudomonadales</taxon>
        <taxon>Marinobacteraceae</taxon>
        <taxon>Marinobacter</taxon>
    </lineage>
</organism>
<sequence length="142" mass="16118">MNEALPDLVARFRIRSGLFRRETVEARLFGLDPYSCVLKTDKIFEPGDHLTLDLVMDMPFEEIRAEGLPGLVTDKIKHCSNFFYSIDFTLSGARDSELAEKLRRIVEVTLKKQSLRSRRNASPAPDLKQVARIDSSYPASLS</sequence>
<gene>
    <name evidence="2" type="ORF">HNR38_001026</name>
</gene>
<dbReference type="RefSeq" id="WP_183700449.1">
    <property type="nucleotide sequence ID" value="NZ_JACHFE010000002.1"/>
</dbReference>
<evidence type="ECO:0000256" key="1">
    <source>
        <dbReference type="SAM" id="MobiDB-lite"/>
    </source>
</evidence>
<feature type="region of interest" description="Disordered" evidence="1">
    <location>
        <begin position="117"/>
        <end position="142"/>
    </location>
</feature>
<dbReference type="Proteomes" id="UP000591735">
    <property type="component" value="Unassembled WGS sequence"/>
</dbReference>
<evidence type="ECO:0000313" key="2">
    <source>
        <dbReference type="EMBL" id="MBB5320554.1"/>
    </source>
</evidence>
<protein>
    <recommendedName>
        <fullName evidence="4">PilZ domain-containing protein</fullName>
    </recommendedName>
</protein>
<reference evidence="2 3" key="1">
    <citation type="submission" date="2020-08" db="EMBL/GenBank/DDBJ databases">
        <title>Genomic Encyclopedia of Type Strains, Phase IV (KMG-IV): sequencing the most valuable type-strain genomes for metagenomic binning, comparative biology and taxonomic classification.</title>
        <authorList>
            <person name="Goeker M."/>
        </authorList>
    </citation>
    <scope>NUCLEOTIDE SEQUENCE [LARGE SCALE GENOMIC DNA]</scope>
    <source>
        <strain evidence="2 3">DSM 22359</strain>
    </source>
</reference>
<dbReference type="EMBL" id="JACHFE010000002">
    <property type="protein sequence ID" value="MBB5320554.1"/>
    <property type="molecule type" value="Genomic_DNA"/>
</dbReference>
<comment type="caution">
    <text evidence="2">The sequence shown here is derived from an EMBL/GenBank/DDBJ whole genome shotgun (WGS) entry which is preliminary data.</text>
</comment>
<name>A0A840U4B0_9GAMM</name>
<dbReference type="AlphaFoldDB" id="A0A840U4B0"/>
<proteinExistence type="predicted"/>
<evidence type="ECO:0000313" key="3">
    <source>
        <dbReference type="Proteomes" id="UP000591735"/>
    </source>
</evidence>